<organism evidence="8">
    <name type="scientific">Salix viminalis</name>
    <name type="common">Common osier</name>
    <name type="synonym">Basket willow</name>
    <dbReference type="NCBI Taxonomy" id="40686"/>
    <lineage>
        <taxon>Eukaryota</taxon>
        <taxon>Viridiplantae</taxon>
        <taxon>Streptophyta</taxon>
        <taxon>Embryophyta</taxon>
        <taxon>Tracheophyta</taxon>
        <taxon>Spermatophyta</taxon>
        <taxon>Magnoliopsida</taxon>
        <taxon>eudicotyledons</taxon>
        <taxon>Gunneridae</taxon>
        <taxon>Pentapetalae</taxon>
        <taxon>rosids</taxon>
        <taxon>fabids</taxon>
        <taxon>Malpighiales</taxon>
        <taxon>Salicaceae</taxon>
        <taxon>Saliceae</taxon>
        <taxon>Salix</taxon>
    </lineage>
</organism>
<evidence type="ECO:0000313" key="8">
    <source>
        <dbReference type="EMBL" id="VFU46640.1"/>
    </source>
</evidence>
<dbReference type="GO" id="GO:0000976">
    <property type="term" value="F:transcription cis-regulatory region binding"/>
    <property type="evidence" value="ECO:0007669"/>
    <property type="project" value="TreeGrafter"/>
</dbReference>
<dbReference type="PANTHER" id="PTHR45764">
    <property type="entry name" value="BZIP TRANSCRIPTION FACTOR 44"/>
    <property type="match status" value="1"/>
</dbReference>
<evidence type="ECO:0000256" key="5">
    <source>
        <dbReference type="ARBA" id="ARBA00023242"/>
    </source>
</evidence>
<protein>
    <recommendedName>
        <fullName evidence="7">BZIP domain-containing protein</fullName>
    </recommendedName>
</protein>
<dbReference type="GO" id="GO:0046982">
    <property type="term" value="F:protein heterodimerization activity"/>
    <property type="evidence" value="ECO:0007669"/>
    <property type="project" value="UniProtKB-ARBA"/>
</dbReference>
<dbReference type="Pfam" id="PF00170">
    <property type="entry name" value="bZIP_1"/>
    <property type="match status" value="1"/>
</dbReference>
<dbReference type="GO" id="GO:0005634">
    <property type="term" value="C:nucleus"/>
    <property type="evidence" value="ECO:0007669"/>
    <property type="project" value="UniProtKB-SubCell"/>
</dbReference>
<dbReference type="GO" id="GO:0045893">
    <property type="term" value="P:positive regulation of DNA-templated transcription"/>
    <property type="evidence" value="ECO:0007669"/>
    <property type="project" value="TreeGrafter"/>
</dbReference>
<evidence type="ECO:0000256" key="6">
    <source>
        <dbReference type="SAM" id="MobiDB-lite"/>
    </source>
</evidence>
<dbReference type="Gene3D" id="1.20.5.170">
    <property type="match status" value="1"/>
</dbReference>
<keyword evidence="4" id="KW-0804">Transcription</keyword>
<dbReference type="CDD" id="cd14702">
    <property type="entry name" value="bZIP_plant_GBF1"/>
    <property type="match status" value="1"/>
</dbReference>
<sequence>MPARQAASSGSDSDPRYANLDERKRKRMISNRESARRSRMRKQKQMEDLVNEASKLQNENNQLMQGINAAHQRRMEMESANNVLRAQAVELTERLRSLNSVLQVVEEVSGLSMEIPEIPDTMLELWQLPCSVPPIMASADMHNGACSVLCWKMCLFVVRGLSFACVGLCISLG</sequence>
<dbReference type="PANTHER" id="PTHR45764:SF34">
    <property type="entry name" value="BZIP TRANSCRIPTION FACTOR 53"/>
    <property type="match status" value="1"/>
</dbReference>
<gene>
    <name evidence="8" type="ORF">SVIM_LOCUS296653</name>
</gene>
<dbReference type="SMART" id="SM00338">
    <property type="entry name" value="BRLZ"/>
    <property type="match status" value="1"/>
</dbReference>
<feature type="region of interest" description="Disordered" evidence="6">
    <location>
        <begin position="1"/>
        <end position="48"/>
    </location>
</feature>
<dbReference type="AlphaFoldDB" id="A0A6N2LYS2"/>
<dbReference type="InterPro" id="IPR045314">
    <property type="entry name" value="bZIP_plant_GBF1"/>
</dbReference>
<dbReference type="GO" id="GO:0003700">
    <property type="term" value="F:DNA-binding transcription factor activity"/>
    <property type="evidence" value="ECO:0007669"/>
    <property type="project" value="InterPro"/>
</dbReference>
<dbReference type="SUPFAM" id="SSF57959">
    <property type="entry name" value="Leucine zipper domain"/>
    <property type="match status" value="1"/>
</dbReference>
<evidence type="ECO:0000256" key="1">
    <source>
        <dbReference type="ARBA" id="ARBA00004123"/>
    </source>
</evidence>
<proteinExistence type="predicted"/>
<dbReference type="FunFam" id="1.20.5.170:FF:000020">
    <property type="entry name" value="BZIP transcription factor"/>
    <property type="match status" value="1"/>
</dbReference>
<evidence type="ECO:0000256" key="4">
    <source>
        <dbReference type="ARBA" id="ARBA00023163"/>
    </source>
</evidence>
<evidence type="ECO:0000256" key="3">
    <source>
        <dbReference type="ARBA" id="ARBA00023125"/>
    </source>
</evidence>
<comment type="subcellular location">
    <subcellularLocation>
        <location evidence="1">Nucleus</location>
    </subcellularLocation>
</comment>
<evidence type="ECO:0000259" key="7">
    <source>
        <dbReference type="PROSITE" id="PS50217"/>
    </source>
</evidence>
<feature type="compositionally biased region" description="Basic and acidic residues" evidence="6">
    <location>
        <begin position="13"/>
        <end position="23"/>
    </location>
</feature>
<feature type="domain" description="BZIP" evidence="7">
    <location>
        <begin position="21"/>
        <end position="84"/>
    </location>
</feature>
<dbReference type="PROSITE" id="PS50217">
    <property type="entry name" value="BZIP"/>
    <property type="match status" value="1"/>
</dbReference>
<dbReference type="PROSITE" id="PS00036">
    <property type="entry name" value="BZIP_BASIC"/>
    <property type="match status" value="1"/>
</dbReference>
<dbReference type="EMBL" id="CAADRP010001650">
    <property type="protein sequence ID" value="VFU46640.1"/>
    <property type="molecule type" value="Genomic_DNA"/>
</dbReference>
<evidence type="ECO:0000256" key="2">
    <source>
        <dbReference type="ARBA" id="ARBA00023015"/>
    </source>
</evidence>
<dbReference type="InterPro" id="IPR004827">
    <property type="entry name" value="bZIP"/>
</dbReference>
<keyword evidence="2" id="KW-0805">Transcription regulation</keyword>
<accession>A0A6N2LYS2</accession>
<reference evidence="8" key="1">
    <citation type="submission" date="2019-03" db="EMBL/GenBank/DDBJ databases">
        <authorList>
            <person name="Mank J."/>
            <person name="Almeida P."/>
        </authorList>
    </citation>
    <scope>NUCLEOTIDE SEQUENCE</scope>
    <source>
        <strain evidence="8">78183</strain>
    </source>
</reference>
<name>A0A6N2LYS2_SALVM</name>
<dbReference type="InterPro" id="IPR046347">
    <property type="entry name" value="bZIP_sf"/>
</dbReference>
<keyword evidence="3" id="KW-0238">DNA-binding</keyword>
<feature type="compositionally biased region" description="Polar residues" evidence="6">
    <location>
        <begin position="1"/>
        <end position="12"/>
    </location>
</feature>
<keyword evidence="5" id="KW-0539">Nucleus</keyword>